<accession>A0A9W7ZQE4</accession>
<gene>
    <name evidence="2" type="ORF">IWQ60_009081</name>
</gene>
<evidence type="ECO:0000313" key="3">
    <source>
        <dbReference type="Proteomes" id="UP001150569"/>
    </source>
</evidence>
<reference evidence="2" key="1">
    <citation type="submission" date="2022-07" db="EMBL/GenBank/DDBJ databases">
        <title>Phylogenomic reconstructions and comparative analyses of Kickxellomycotina fungi.</title>
        <authorList>
            <person name="Reynolds N.K."/>
            <person name="Stajich J.E."/>
            <person name="Barry K."/>
            <person name="Grigoriev I.V."/>
            <person name="Crous P."/>
            <person name="Smith M.E."/>
        </authorList>
    </citation>
    <scope>NUCLEOTIDE SEQUENCE</scope>
    <source>
        <strain evidence="2">RSA 861</strain>
    </source>
</reference>
<dbReference type="GO" id="GO:0005737">
    <property type="term" value="C:cytoplasm"/>
    <property type="evidence" value="ECO:0007669"/>
    <property type="project" value="TreeGrafter"/>
</dbReference>
<keyword evidence="3" id="KW-1185">Reference proteome</keyword>
<dbReference type="AlphaFoldDB" id="A0A9W7ZQE4"/>
<dbReference type="InterPro" id="IPR050357">
    <property type="entry name" value="Arrestin_domain-protein"/>
</dbReference>
<dbReference type="InterPro" id="IPR011021">
    <property type="entry name" value="Arrestin-like_N"/>
</dbReference>
<dbReference type="EMBL" id="JANBPT010000728">
    <property type="protein sequence ID" value="KAJ1913761.1"/>
    <property type="molecule type" value="Genomic_DNA"/>
</dbReference>
<organism evidence="2 3">
    <name type="scientific">Tieghemiomyces parasiticus</name>
    <dbReference type="NCBI Taxonomy" id="78921"/>
    <lineage>
        <taxon>Eukaryota</taxon>
        <taxon>Fungi</taxon>
        <taxon>Fungi incertae sedis</taxon>
        <taxon>Zoopagomycota</taxon>
        <taxon>Kickxellomycotina</taxon>
        <taxon>Dimargaritomycetes</taxon>
        <taxon>Dimargaritales</taxon>
        <taxon>Dimargaritaceae</taxon>
        <taxon>Tieghemiomyces</taxon>
    </lineage>
</organism>
<dbReference type="SUPFAM" id="SSF81296">
    <property type="entry name" value="E set domains"/>
    <property type="match status" value="1"/>
</dbReference>
<proteinExistence type="predicted"/>
<dbReference type="Gene3D" id="2.60.40.640">
    <property type="match status" value="1"/>
</dbReference>
<dbReference type="Pfam" id="PF00339">
    <property type="entry name" value="Arrestin_N"/>
    <property type="match status" value="1"/>
</dbReference>
<evidence type="ECO:0000313" key="2">
    <source>
        <dbReference type="EMBL" id="KAJ1913761.1"/>
    </source>
</evidence>
<dbReference type="PANTHER" id="PTHR11188:SF17">
    <property type="entry name" value="FI21816P1"/>
    <property type="match status" value="1"/>
</dbReference>
<feature type="domain" description="Arrestin-like N-terminal" evidence="1">
    <location>
        <begin position="9"/>
        <end position="109"/>
    </location>
</feature>
<dbReference type="GO" id="GO:0015031">
    <property type="term" value="P:protein transport"/>
    <property type="evidence" value="ECO:0007669"/>
    <property type="project" value="TreeGrafter"/>
</dbReference>
<dbReference type="PANTHER" id="PTHR11188">
    <property type="entry name" value="ARRESTIN DOMAIN CONTAINING PROTEIN"/>
    <property type="match status" value="1"/>
</dbReference>
<dbReference type="Proteomes" id="UP001150569">
    <property type="component" value="Unassembled WGS sequence"/>
</dbReference>
<dbReference type="OrthoDB" id="2333384at2759"/>
<evidence type="ECO:0000259" key="1">
    <source>
        <dbReference type="Pfam" id="PF00339"/>
    </source>
</evidence>
<dbReference type="InterPro" id="IPR014752">
    <property type="entry name" value="Arrestin-like_C"/>
</dbReference>
<protein>
    <recommendedName>
        <fullName evidence="1">Arrestin-like N-terminal domain-containing protein</fullName>
    </recommendedName>
</protein>
<dbReference type="InterPro" id="IPR014756">
    <property type="entry name" value="Ig_E-set"/>
</dbReference>
<sequence>MSQAQSVEVSLAYSPDYVYHSNEVITGVVKFKTSVPISPSRIILCFAGHEKVSLTISAGSPRCLDKVYYEQELVVWTDKMSGNEQVIMPGTHCFPFSCQLPAMNYPGSTCRIESADTTCPDFTIHYYFQALVEFGDEKLYSVAAPILYEPVLWPTTALDGRVRATATSETLFAQESMVDIDGRESSYTVRACFNQREYRVGEEVRVELEVSHKSGSVRVMHAVCTLEEITECHLDGRAHAGAPSHQAVWAYRTNLGMDYPEPLDLPKPVVATSPMKARRRAISNAANHLLAKRNPSLDLSHPAASIDGETLNAFASSAAVTDRPYRCLAKIKLPTHLRPLSAAHLSFQYRLTVDLKVPNGLFKRKSLKCVRATFPIRIVTVNRQVAEMVRAVRRSQEQSAPRMKLSDGTTVPMYFCHLPAVLQTPMVMDQGLDYSELDREQPYLTYADDLNSLWMPAPSAKVIDLPKSIVDINDASANRRERTGSYSSGETYVDLKYYMLGHNANESMDVDYNDYRLCSVG</sequence>
<comment type="caution">
    <text evidence="2">The sequence shown here is derived from an EMBL/GenBank/DDBJ whole genome shotgun (WGS) entry which is preliminary data.</text>
</comment>
<name>A0A9W7ZQE4_9FUNG</name>